<keyword evidence="3" id="KW-1185">Reference proteome</keyword>
<proteinExistence type="predicted"/>
<comment type="caution">
    <text evidence="2">The sequence shown here is derived from an EMBL/GenBank/DDBJ whole genome shotgun (WGS) entry which is preliminary data.</text>
</comment>
<reference evidence="2 3" key="1">
    <citation type="submission" date="2014-10" db="EMBL/GenBank/DDBJ databases">
        <title>Draft genome of the hookworm Ancylostoma caninum.</title>
        <authorList>
            <person name="Mitreva M."/>
        </authorList>
    </citation>
    <scope>NUCLEOTIDE SEQUENCE [LARGE SCALE GENOMIC DNA]</scope>
    <source>
        <strain evidence="2 3">Baltimore</strain>
    </source>
</reference>
<gene>
    <name evidence="2" type="ORF">ANCCAN_19179</name>
</gene>
<organism evidence="2 3">
    <name type="scientific">Ancylostoma caninum</name>
    <name type="common">Dog hookworm</name>
    <dbReference type="NCBI Taxonomy" id="29170"/>
    <lineage>
        <taxon>Eukaryota</taxon>
        <taxon>Metazoa</taxon>
        <taxon>Ecdysozoa</taxon>
        <taxon>Nematoda</taxon>
        <taxon>Chromadorea</taxon>
        <taxon>Rhabditida</taxon>
        <taxon>Rhabditina</taxon>
        <taxon>Rhabditomorpha</taxon>
        <taxon>Strongyloidea</taxon>
        <taxon>Ancylostomatidae</taxon>
        <taxon>Ancylostomatinae</taxon>
        <taxon>Ancylostoma</taxon>
    </lineage>
</organism>
<name>A0A368FS43_ANCCA</name>
<evidence type="ECO:0000313" key="3">
    <source>
        <dbReference type="Proteomes" id="UP000252519"/>
    </source>
</evidence>
<feature type="compositionally biased region" description="Polar residues" evidence="1">
    <location>
        <begin position="36"/>
        <end position="45"/>
    </location>
</feature>
<sequence>MPAIQLFCKAEIGPLTCRQNQPLTNPRPPQNPPTLSINTTGQEQHGGTKRAHGRYRTPRWTRIPPICLHSWAFCHRCLLRHRH</sequence>
<feature type="region of interest" description="Disordered" evidence="1">
    <location>
        <begin position="18"/>
        <end position="54"/>
    </location>
</feature>
<protein>
    <submittedName>
        <fullName evidence="2">Uncharacterized protein</fullName>
    </submittedName>
</protein>
<dbReference type="EMBL" id="JOJR01000717">
    <property type="protein sequence ID" value="RCN34976.1"/>
    <property type="molecule type" value="Genomic_DNA"/>
</dbReference>
<accession>A0A368FS43</accession>
<dbReference type="AlphaFoldDB" id="A0A368FS43"/>
<evidence type="ECO:0000313" key="2">
    <source>
        <dbReference type="EMBL" id="RCN34976.1"/>
    </source>
</evidence>
<evidence type="ECO:0000256" key="1">
    <source>
        <dbReference type="SAM" id="MobiDB-lite"/>
    </source>
</evidence>
<dbReference type="Proteomes" id="UP000252519">
    <property type="component" value="Unassembled WGS sequence"/>
</dbReference>